<sequence>MYQPSTIPNGAVKKIEDLPFGVTSLRFNDFGTHLAAGTIDGDIYILESRSMCVVRNWRGHTWPILHISWTHCGRFLLTATSTEAKYWTAEDCRPIITVRSRSTLVFAYVNPKDPNQLMCVDEGDTTISLVDVMGHSITSIPHGEAARILAFCGTYDQEGHYVITGGVSGKLVIYDVRKKEVAGTKKIATRGKIIAIRHHWRGHKIVVVSAKAIFVYSMETLLAEGERVTAEFKCTHGDLPWSCAALSPGGNVVCGTTQWRTTIFIWNSVNERRIDTELDGTGDIHAVDWHPLEAKIVFRGGSQRVAYFADYIDETAPPDGLKKFRTGNVKYIEKEWEHDEYDLYPEDEEEEDGPNEPAPPSFLPANYPGSVDGVLPHSIRWDRKYLYRIRPKHSKYETKRRDRIFRRRVALARSLSLSSKFVMPLIKEELMVKEEPMIIEEPTIQEEPVIKEEPRMKEEPMSP</sequence>
<comment type="subcellular location">
    <subcellularLocation>
        <location evidence="1">Nucleus</location>
    </subcellularLocation>
</comment>
<dbReference type="InterPro" id="IPR015943">
    <property type="entry name" value="WD40/YVTN_repeat-like_dom_sf"/>
</dbReference>
<keyword evidence="6" id="KW-1185">Reference proteome</keyword>
<reference evidence="7" key="1">
    <citation type="submission" date="2016-11" db="UniProtKB">
        <authorList>
            <consortium name="WormBaseParasite"/>
        </authorList>
    </citation>
    <scope>IDENTIFICATION</scope>
</reference>
<dbReference type="PANTHER" id="PTHR44040">
    <property type="entry name" value="RETINOBLASTOMA-BINDING PROTEIN 5"/>
    <property type="match status" value="1"/>
</dbReference>
<dbReference type="GO" id="GO:0048188">
    <property type="term" value="C:Set1C/COMPASS complex"/>
    <property type="evidence" value="ECO:0007669"/>
    <property type="project" value="InterPro"/>
</dbReference>
<dbReference type="SMART" id="SM00320">
    <property type="entry name" value="WD40"/>
    <property type="match status" value="4"/>
</dbReference>
<dbReference type="Proteomes" id="UP000095287">
    <property type="component" value="Unplaced"/>
</dbReference>
<keyword evidence="2" id="KW-0853">WD repeat</keyword>
<evidence type="ECO:0000256" key="3">
    <source>
        <dbReference type="ARBA" id="ARBA00022737"/>
    </source>
</evidence>
<protein>
    <submittedName>
        <fullName evidence="7">WD_REPEATS_REGION domain-containing protein</fullName>
    </submittedName>
</protein>
<evidence type="ECO:0000256" key="2">
    <source>
        <dbReference type="ARBA" id="ARBA00022574"/>
    </source>
</evidence>
<dbReference type="InterPro" id="IPR037850">
    <property type="entry name" value="RBBP5/Swd1"/>
</dbReference>
<feature type="compositionally biased region" description="Basic and acidic residues" evidence="5">
    <location>
        <begin position="448"/>
        <end position="463"/>
    </location>
</feature>
<feature type="region of interest" description="Disordered" evidence="5">
    <location>
        <begin position="443"/>
        <end position="463"/>
    </location>
</feature>
<evidence type="ECO:0000256" key="5">
    <source>
        <dbReference type="SAM" id="MobiDB-lite"/>
    </source>
</evidence>
<evidence type="ECO:0000256" key="1">
    <source>
        <dbReference type="ARBA" id="ARBA00004123"/>
    </source>
</evidence>
<dbReference type="InterPro" id="IPR036322">
    <property type="entry name" value="WD40_repeat_dom_sf"/>
</dbReference>
<dbReference type="Pfam" id="PF00400">
    <property type="entry name" value="WD40"/>
    <property type="match status" value="2"/>
</dbReference>
<keyword evidence="3" id="KW-0677">Repeat</keyword>
<dbReference type="WBParaSite" id="L893_g4872.t1">
    <property type="protein sequence ID" value="L893_g4872.t1"/>
    <property type="gene ID" value="L893_g4872"/>
</dbReference>
<accession>A0A1I8AFA7</accession>
<evidence type="ECO:0000313" key="6">
    <source>
        <dbReference type="Proteomes" id="UP000095287"/>
    </source>
</evidence>
<evidence type="ECO:0000256" key="4">
    <source>
        <dbReference type="ARBA" id="ARBA00023242"/>
    </source>
</evidence>
<name>A0A1I8AFA7_9BILA</name>
<proteinExistence type="predicted"/>
<keyword evidence="4" id="KW-0539">Nucleus</keyword>
<organism evidence="6 7">
    <name type="scientific">Steinernema glaseri</name>
    <dbReference type="NCBI Taxonomy" id="37863"/>
    <lineage>
        <taxon>Eukaryota</taxon>
        <taxon>Metazoa</taxon>
        <taxon>Ecdysozoa</taxon>
        <taxon>Nematoda</taxon>
        <taxon>Chromadorea</taxon>
        <taxon>Rhabditida</taxon>
        <taxon>Tylenchina</taxon>
        <taxon>Panagrolaimomorpha</taxon>
        <taxon>Strongyloidoidea</taxon>
        <taxon>Steinernematidae</taxon>
        <taxon>Steinernema</taxon>
    </lineage>
</organism>
<dbReference type="PANTHER" id="PTHR44040:SF1">
    <property type="entry name" value="RETINOBLASTOMA-BINDING PROTEIN 5"/>
    <property type="match status" value="1"/>
</dbReference>
<dbReference type="SUPFAM" id="SSF50978">
    <property type="entry name" value="WD40 repeat-like"/>
    <property type="match status" value="1"/>
</dbReference>
<dbReference type="InterPro" id="IPR001680">
    <property type="entry name" value="WD40_rpt"/>
</dbReference>
<evidence type="ECO:0000313" key="7">
    <source>
        <dbReference type="WBParaSite" id="L893_g4872.t1"/>
    </source>
</evidence>
<dbReference type="Gene3D" id="2.130.10.10">
    <property type="entry name" value="YVTN repeat-like/Quinoprotein amine dehydrogenase"/>
    <property type="match status" value="1"/>
</dbReference>
<dbReference type="AlphaFoldDB" id="A0A1I8AFA7"/>